<dbReference type="Gene3D" id="3.40.50.1820">
    <property type="entry name" value="alpha/beta hydrolase"/>
    <property type="match status" value="1"/>
</dbReference>
<keyword evidence="2" id="KW-0378">Hydrolase</keyword>
<reference evidence="4 5" key="1">
    <citation type="journal article" date="2011" name="Proc. Natl. Acad. Sci. U.S.A.">
        <title>Evolutionary erosion of yeast sex chromosomes by mating-type switching accidents.</title>
        <authorList>
            <person name="Gordon J.L."/>
            <person name="Armisen D."/>
            <person name="Proux-Wera E."/>
            <person name="Oheigeartaigh S.S."/>
            <person name="Byrne K.P."/>
            <person name="Wolfe K.H."/>
        </authorList>
    </citation>
    <scope>NUCLEOTIDE SEQUENCE [LARGE SCALE GENOMIC DNA]</scope>
    <source>
        <strain evidence="5">ATCC 22294 / BCRC 22015 / CBS 2517 / CECT 1963 / NBRC 1671 / NRRL Y-8276</strain>
    </source>
</reference>
<dbReference type="RefSeq" id="XP_003958079.1">
    <property type="nucleotide sequence ID" value="XM_003958030.1"/>
</dbReference>
<evidence type="ECO:0000259" key="3">
    <source>
        <dbReference type="Pfam" id="PF00561"/>
    </source>
</evidence>
<feature type="domain" description="AB hydrolase-1" evidence="3">
    <location>
        <begin position="30"/>
        <end position="119"/>
    </location>
</feature>
<sequence>MQKMLPTKPLVKLSYLYLKPSIPSSTNHIILNLHGFLGSKSNFHSINRRLSKAINAHIFTFDLRNHGESELAHPLDYETLANDFIHFLGSNEKQFKNKSIDIIGYSMGGKVALLSSLKLNKSKNFQIRKIISVDMPPYEVAALPAEIYKKVDAIKYINLGAIKIKSNKDGSWKVKLLEMLGPYFTAGFMKVRANYKGGGLVKYYLPLEEFPSLFDDLKDWPVTEEKSNADVLFIRALKSNLIKDDYSLLERNFKRVKVKEFDSDHNILFNNFENSITCIIDFLQDKF</sequence>
<evidence type="ECO:0000313" key="5">
    <source>
        <dbReference type="Proteomes" id="UP000005220"/>
    </source>
</evidence>
<dbReference type="PANTHER" id="PTHR46118:SF4">
    <property type="entry name" value="PROTEIN ABHD11"/>
    <property type="match status" value="1"/>
</dbReference>
<dbReference type="FunCoup" id="H2AX44">
    <property type="interactions" value="53"/>
</dbReference>
<dbReference type="GO" id="GO:0005739">
    <property type="term" value="C:mitochondrion"/>
    <property type="evidence" value="ECO:0007669"/>
    <property type="project" value="TreeGrafter"/>
</dbReference>
<dbReference type="InParanoid" id="H2AX44"/>
<dbReference type="eggNOG" id="KOG2382">
    <property type="taxonomic scope" value="Eukaryota"/>
</dbReference>
<organism evidence="4 5">
    <name type="scientific">Kazachstania africana (strain ATCC 22294 / BCRC 22015 / CBS 2517 / CECT 1963 / NBRC 1671 / NRRL Y-8276)</name>
    <name type="common">Yeast</name>
    <name type="synonym">Kluyveromyces africanus</name>
    <dbReference type="NCBI Taxonomy" id="1071382"/>
    <lineage>
        <taxon>Eukaryota</taxon>
        <taxon>Fungi</taxon>
        <taxon>Dikarya</taxon>
        <taxon>Ascomycota</taxon>
        <taxon>Saccharomycotina</taxon>
        <taxon>Saccharomycetes</taxon>
        <taxon>Saccharomycetales</taxon>
        <taxon>Saccharomycetaceae</taxon>
        <taxon>Kazachstania</taxon>
    </lineage>
</organism>
<accession>H2AX44</accession>
<name>H2AX44_KAZAF</name>
<dbReference type="PANTHER" id="PTHR46118">
    <property type="entry name" value="PROTEIN ABHD11"/>
    <property type="match status" value="1"/>
</dbReference>
<dbReference type="AlphaFoldDB" id="H2AX44"/>
<evidence type="ECO:0000256" key="2">
    <source>
        <dbReference type="ARBA" id="ARBA00022801"/>
    </source>
</evidence>
<protein>
    <recommendedName>
        <fullName evidence="3">AB hydrolase-1 domain-containing protein</fullName>
    </recommendedName>
</protein>
<dbReference type="InterPro" id="IPR029058">
    <property type="entry name" value="AB_hydrolase_fold"/>
</dbReference>
<dbReference type="EMBL" id="HE650826">
    <property type="protein sequence ID" value="CCF58944.1"/>
    <property type="molecule type" value="Genomic_DNA"/>
</dbReference>
<dbReference type="GeneID" id="13884412"/>
<dbReference type="HOGENOM" id="CLU_020336_53_0_1"/>
<dbReference type="SUPFAM" id="SSF53474">
    <property type="entry name" value="alpha/beta-Hydrolases"/>
    <property type="match status" value="1"/>
</dbReference>
<dbReference type="Pfam" id="PF00561">
    <property type="entry name" value="Abhydrolase_1"/>
    <property type="match status" value="1"/>
</dbReference>
<gene>
    <name evidence="4" type="primary">KAFR0F03480</name>
    <name evidence="4" type="ORF">KAFR_0F03480</name>
</gene>
<dbReference type="OrthoDB" id="8119704at2759"/>
<proteinExistence type="inferred from homology"/>
<dbReference type="GO" id="GO:0052689">
    <property type="term" value="F:carboxylic ester hydrolase activity"/>
    <property type="evidence" value="ECO:0007669"/>
    <property type="project" value="TreeGrafter"/>
</dbReference>
<keyword evidence="5" id="KW-1185">Reference proteome</keyword>
<dbReference type="STRING" id="1071382.H2AX44"/>
<dbReference type="Proteomes" id="UP000005220">
    <property type="component" value="Chromosome 6"/>
</dbReference>
<comment type="similarity">
    <text evidence="1">Belongs to the AB hydrolase superfamily.</text>
</comment>
<evidence type="ECO:0000313" key="4">
    <source>
        <dbReference type="EMBL" id="CCF58944.1"/>
    </source>
</evidence>
<dbReference type="KEGG" id="kaf:KAFR_0F03480"/>
<evidence type="ECO:0000256" key="1">
    <source>
        <dbReference type="ARBA" id="ARBA00008645"/>
    </source>
</evidence>
<dbReference type="InterPro" id="IPR000073">
    <property type="entry name" value="AB_hydrolase_1"/>
</dbReference>